<evidence type="ECO:0000313" key="1">
    <source>
        <dbReference type="EMBL" id="KAJ7377994.1"/>
    </source>
</evidence>
<dbReference type="AlphaFoldDB" id="A0A9W9ZD71"/>
<dbReference type="SUPFAM" id="SSF53335">
    <property type="entry name" value="S-adenosyl-L-methionine-dependent methyltransferases"/>
    <property type="match status" value="1"/>
</dbReference>
<accession>A0A9W9ZD71</accession>
<gene>
    <name evidence="1" type="ORF">OS493_025310</name>
</gene>
<protein>
    <recommendedName>
        <fullName evidence="3">SAM-dependent methyltransferase</fullName>
    </recommendedName>
</protein>
<dbReference type="InterPro" id="IPR029063">
    <property type="entry name" value="SAM-dependent_MTases_sf"/>
</dbReference>
<dbReference type="Gene3D" id="3.40.50.150">
    <property type="entry name" value="Vaccinia Virus protein VP39"/>
    <property type="match status" value="1"/>
</dbReference>
<dbReference type="Proteomes" id="UP001163046">
    <property type="component" value="Unassembled WGS sequence"/>
</dbReference>
<dbReference type="EMBL" id="MU826370">
    <property type="protein sequence ID" value="KAJ7377994.1"/>
    <property type="molecule type" value="Genomic_DNA"/>
</dbReference>
<sequence length="172" mass="19839">MVLVQLAIDKEGQFVGTTKNTPVSIHHTMRDLWKELADDGLITQEEFKKTTFVSYFRTVDEFKKPFEFQDSPVLKAGLSLVSIETKVIDCPYRKKWLKNGGDPKAHAQWYIPAVRTWSNATFTSGLSDSRSPEEKENIVDELFKRYEHEVVKRPEDHGACHVLAYMVIAKKY</sequence>
<comment type="caution">
    <text evidence="1">The sequence shown here is derived from an EMBL/GenBank/DDBJ whole genome shotgun (WGS) entry which is preliminary data.</text>
</comment>
<keyword evidence="2" id="KW-1185">Reference proteome</keyword>
<dbReference type="OrthoDB" id="1890922at2759"/>
<dbReference type="Gene3D" id="1.10.1200.270">
    <property type="entry name" value="Methyltransferase, alpha-helical capping domain"/>
    <property type="match status" value="1"/>
</dbReference>
<reference evidence="1" key="1">
    <citation type="submission" date="2023-01" db="EMBL/GenBank/DDBJ databases">
        <title>Genome assembly of the deep-sea coral Lophelia pertusa.</title>
        <authorList>
            <person name="Herrera S."/>
            <person name="Cordes E."/>
        </authorList>
    </citation>
    <scope>NUCLEOTIDE SEQUENCE</scope>
    <source>
        <strain evidence="1">USNM1676648</strain>
        <tissue evidence="1">Polyp</tissue>
    </source>
</reference>
<proteinExistence type="predicted"/>
<evidence type="ECO:0000313" key="2">
    <source>
        <dbReference type="Proteomes" id="UP001163046"/>
    </source>
</evidence>
<organism evidence="1 2">
    <name type="scientific">Desmophyllum pertusum</name>
    <dbReference type="NCBI Taxonomy" id="174260"/>
    <lineage>
        <taxon>Eukaryota</taxon>
        <taxon>Metazoa</taxon>
        <taxon>Cnidaria</taxon>
        <taxon>Anthozoa</taxon>
        <taxon>Hexacorallia</taxon>
        <taxon>Scleractinia</taxon>
        <taxon>Caryophylliina</taxon>
        <taxon>Caryophylliidae</taxon>
        <taxon>Desmophyllum</taxon>
    </lineage>
</organism>
<name>A0A9W9ZD71_9CNID</name>
<evidence type="ECO:0008006" key="3">
    <source>
        <dbReference type="Google" id="ProtNLM"/>
    </source>
</evidence>
<dbReference type="InterPro" id="IPR042086">
    <property type="entry name" value="MeTrfase_capping"/>
</dbReference>